<proteinExistence type="predicted"/>
<reference evidence="2 3" key="1">
    <citation type="journal article" date="2021" name="Plant Biotechnol. J.">
        <title>Multi-omics assisted identification of the key and species-specific regulatory components of drought-tolerant mechanisms in Gossypium stocksii.</title>
        <authorList>
            <person name="Yu D."/>
            <person name="Ke L."/>
            <person name="Zhang D."/>
            <person name="Wu Y."/>
            <person name="Sun Y."/>
            <person name="Mei J."/>
            <person name="Sun J."/>
            <person name="Sun Y."/>
        </authorList>
    </citation>
    <scope>NUCLEOTIDE SEQUENCE [LARGE SCALE GENOMIC DNA]</scope>
    <source>
        <strain evidence="3">cv. E1</strain>
        <tissue evidence="2">Leaf</tissue>
    </source>
</reference>
<dbReference type="PANTHER" id="PTHR46033">
    <property type="entry name" value="PROTEIN MAIN-LIKE 2"/>
    <property type="match status" value="1"/>
</dbReference>
<dbReference type="Pfam" id="PF10536">
    <property type="entry name" value="PMD"/>
    <property type="match status" value="1"/>
</dbReference>
<dbReference type="EMBL" id="JAIQCV010000001">
    <property type="protein sequence ID" value="KAH1129857.1"/>
    <property type="molecule type" value="Genomic_DNA"/>
</dbReference>
<comment type="caution">
    <text evidence="2">The sequence shown here is derived from an EMBL/GenBank/DDBJ whole genome shotgun (WGS) entry which is preliminary data.</text>
</comment>
<dbReference type="InterPro" id="IPR019557">
    <property type="entry name" value="AminoTfrase-like_pln_mobile"/>
</dbReference>
<protein>
    <recommendedName>
        <fullName evidence="1">Aminotransferase-like plant mobile domain-containing protein</fullName>
    </recommendedName>
</protein>
<evidence type="ECO:0000259" key="1">
    <source>
        <dbReference type="Pfam" id="PF10536"/>
    </source>
</evidence>
<dbReference type="OrthoDB" id="996626at2759"/>
<gene>
    <name evidence="2" type="ORF">J1N35_001235</name>
</gene>
<dbReference type="PANTHER" id="PTHR46033:SF8">
    <property type="entry name" value="PROTEIN MAINTENANCE OF MERISTEMS-LIKE"/>
    <property type="match status" value="1"/>
</dbReference>
<name>A0A9D4AKV2_9ROSI</name>
<dbReference type="InterPro" id="IPR044824">
    <property type="entry name" value="MAIN-like"/>
</dbReference>
<feature type="domain" description="Aminotransferase-like plant mobile" evidence="1">
    <location>
        <begin position="41"/>
        <end position="111"/>
    </location>
</feature>
<accession>A0A9D4AKV2</accession>
<keyword evidence="3" id="KW-1185">Reference proteome</keyword>
<dbReference type="GO" id="GO:0010073">
    <property type="term" value="P:meristem maintenance"/>
    <property type="evidence" value="ECO:0007669"/>
    <property type="project" value="InterPro"/>
</dbReference>
<evidence type="ECO:0000313" key="2">
    <source>
        <dbReference type="EMBL" id="KAH1129857.1"/>
    </source>
</evidence>
<sequence length="119" mass="13454">MADDHVLERFIHNLSRSPDTEIRGYLQDARSLHASCMFGGCNLHPTLISALVERWRLEIHTFYLLCCECTITLEDVALQLGLRVDKPMVMGSTVVQSKEDICKTFSGRCQTSFKVAGYI</sequence>
<organism evidence="2 3">
    <name type="scientific">Gossypium stocksii</name>
    <dbReference type="NCBI Taxonomy" id="47602"/>
    <lineage>
        <taxon>Eukaryota</taxon>
        <taxon>Viridiplantae</taxon>
        <taxon>Streptophyta</taxon>
        <taxon>Embryophyta</taxon>
        <taxon>Tracheophyta</taxon>
        <taxon>Spermatophyta</taxon>
        <taxon>Magnoliopsida</taxon>
        <taxon>eudicotyledons</taxon>
        <taxon>Gunneridae</taxon>
        <taxon>Pentapetalae</taxon>
        <taxon>rosids</taxon>
        <taxon>malvids</taxon>
        <taxon>Malvales</taxon>
        <taxon>Malvaceae</taxon>
        <taxon>Malvoideae</taxon>
        <taxon>Gossypium</taxon>
    </lineage>
</organism>
<dbReference type="AlphaFoldDB" id="A0A9D4AKV2"/>
<evidence type="ECO:0000313" key="3">
    <source>
        <dbReference type="Proteomes" id="UP000828251"/>
    </source>
</evidence>
<dbReference type="Proteomes" id="UP000828251">
    <property type="component" value="Unassembled WGS sequence"/>
</dbReference>